<dbReference type="NCBIfam" id="TIGR02290">
    <property type="entry name" value="M3_fam_3"/>
    <property type="match status" value="1"/>
</dbReference>
<protein>
    <recommendedName>
        <fullName evidence="11">Oligoendopeptidase F</fullName>
    </recommendedName>
</protein>
<dbReference type="GO" id="GO:0004222">
    <property type="term" value="F:metalloendopeptidase activity"/>
    <property type="evidence" value="ECO:0007669"/>
    <property type="project" value="InterPro"/>
</dbReference>
<reference evidence="9 10" key="1">
    <citation type="submission" date="2017-07" db="EMBL/GenBank/DDBJ databases">
        <title>Recovery of genomes from metagenomes via a dereplication, aggregation, and scoring strategy.</title>
        <authorList>
            <person name="Sieber C.M."/>
            <person name="Probst A.J."/>
            <person name="Sharrar A."/>
            <person name="Thomas B.C."/>
            <person name="Hess M."/>
            <person name="Tringe S.G."/>
            <person name="Banfield J.F."/>
        </authorList>
    </citation>
    <scope>NUCLEOTIDE SEQUENCE [LARGE SCALE GENOMIC DNA]</scope>
    <source>
        <strain evidence="9">JGI_Cruoil_03_44_89</strain>
    </source>
</reference>
<comment type="cofactor">
    <cofactor evidence="6">
        <name>Zn(2+)</name>
        <dbReference type="ChEBI" id="CHEBI:29105"/>
    </cofactor>
    <text evidence="6">Binds 1 zinc ion.</text>
</comment>
<dbReference type="CDD" id="cd09610">
    <property type="entry name" value="M3B_PepF"/>
    <property type="match status" value="1"/>
</dbReference>
<dbReference type="InterPro" id="IPR045090">
    <property type="entry name" value="Pept_M3A_M3B"/>
</dbReference>
<evidence type="ECO:0000259" key="7">
    <source>
        <dbReference type="Pfam" id="PF01432"/>
    </source>
</evidence>
<keyword evidence="3 6" id="KW-0378">Hydrolase</keyword>
<feature type="domain" description="Oligopeptidase F N-terminal" evidence="8">
    <location>
        <begin position="113"/>
        <end position="181"/>
    </location>
</feature>
<comment type="similarity">
    <text evidence="6">Belongs to the peptidase M3 family.</text>
</comment>
<name>A0A235BXZ3_UNCW3</name>
<feature type="domain" description="Peptidase M3A/M3B catalytic" evidence="7">
    <location>
        <begin position="200"/>
        <end position="575"/>
    </location>
</feature>
<evidence type="ECO:0000256" key="2">
    <source>
        <dbReference type="ARBA" id="ARBA00022723"/>
    </source>
</evidence>
<dbReference type="EMBL" id="NOZQ01000031">
    <property type="protein sequence ID" value="OYD17131.1"/>
    <property type="molecule type" value="Genomic_DNA"/>
</dbReference>
<keyword evidence="1 6" id="KW-0645">Protease</keyword>
<keyword evidence="5 6" id="KW-0482">Metalloprotease</keyword>
<proteinExistence type="inferred from homology"/>
<evidence type="ECO:0000259" key="8">
    <source>
        <dbReference type="Pfam" id="PF08439"/>
    </source>
</evidence>
<keyword evidence="2 6" id="KW-0479">Metal-binding</keyword>
<accession>A0A235BXZ3</accession>
<evidence type="ECO:0000256" key="4">
    <source>
        <dbReference type="ARBA" id="ARBA00022833"/>
    </source>
</evidence>
<dbReference type="Gene3D" id="1.20.140.70">
    <property type="entry name" value="Oligopeptidase f, N-terminal domain"/>
    <property type="match status" value="1"/>
</dbReference>
<keyword evidence="4 6" id="KW-0862">Zinc</keyword>
<dbReference type="InterPro" id="IPR001567">
    <property type="entry name" value="Pept_M3A_M3B_dom"/>
</dbReference>
<evidence type="ECO:0000313" key="9">
    <source>
        <dbReference type="EMBL" id="OYD17131.1"/>
    </source>
</evidence>
<gene>
    <name evidence="9" type="ORF">CH333_01840</name>
</gene>
<evidence type="ECO:0000256" key="6">
    <source>
        <dbReference type="RuleBase" id="RU003435"/>
    </source>
</evidence>
<dbReference type="Proteomes" id="UP000215215">
    <property type="component" value="Unassembled WGS sequence"/>
</dbReference>
<dbReference type="GO" id="GO:0006508">
    <property type="term" value="P:proteolysis"/>
    <property type="evidence" value="ECO:0007669"/>
    <property type="project" value="UniProtKB-KW"/>
</dbReference>
<evidence type="ECO:0008006" key="11">
    <source>
        <dbReference type="Google" id="ProtNLM"/>
    </source>
</evidence>
<dbReference type="GO" id="GO:0046872">
    <property type="term" value="F:metal ion binding"/>
    <property type="evidence" value="ECO:0007669"/>
    <property type="project" value="UniProtKB-UniRule"/>
</dbReference>
<evidence type="ECO:0000256" key="1">
    <source>
        <dbReference type="ARBA" id="ARBA00022670"/>
    </source>
</evidence>
<evidence type="ECO:0000313" key="10">
    <source>
        <dbReference type="Proteomes" id="UP000215215"/>
    </source>
</evidence>
<sequence length="592" mass="68423">MEKAKGVNWDLTFLYDSLRDKKIKEDLEKAKQLADKFEEKYRGRIAAESLTPAVLETALKDIEKVYSLMIKTRSFSHLRFAENTGNMDAQSLLLNLQKEGAEIQNKLVFFNLELLDIPDETFKSLVDSKQLASYKYWLLNLRKWKPYKLSEKEEQIINIKDITGKNANVQLHDEYTASFKFPIEIEGEVKTPTESEVVALFSSDDRDLRKRAFDSFFDVFGENSLVLASIFNTLINDHFLECKRRGIEDVMETAYIRDNVSKELIDTLMGVVRDNYPLVQRYYKLKAGLLNLKKLEGYDRLAPVAKEVKIPFEDGKKMVVNAYTDFDGEFGTRIERFFDEKWIDAEIRPKKESGAFCAGILPELHPAVLANYNDRLEDVFTIAHELGHGVHDLYAGEVQSLLTYHPPLVLAETASIFGEMLLTDKLIKEANTDELKKKVLARQLEDVFNTVSRQVMYVLFEKEAHGISRKRKLSKEELSELWGKFEGELYGDSINPHPKQNYYWARVGHFFFENFYCYAYAFGQLFVLGLYRQYLNKGEDFIPLYKDLLRAGGQFPPAIVGKNIGIDLTKPDFWHGGFDYVKNLIDELEKLA</sequence>
<dbReference type="GO" id="GO:0006518">
    <property type="term" value="P:peptide metabolic process"/>
    <property type="evidence" value="ECO:0007669"/>
    <property type="project" value="TreeGrafter"/>
</dbReference>
<dbReference type="AlphaFoldDB" id="A0A235BXZ3"/>
<dbReference type="Pfam" id="PF08439">
    <property type="entry name" value="Peptidase_M3_N"/>
    <property type="match status" value="1"/>
</dbReference>
<dbReference type="Gene3D" id="1.10.1370.20">
    <property type="entry name" value="Oligoendopeptidase f, C-terminal domain"/>
    <property type="match status" value="1"/>
</dbReference>
<organism evidence="9 10">
    <name type="scientific">candidate division WOR-3 bacterium JGI_Cruoil_03_44_89</name>
    <dbReference type="NCBI Taxonomy" id="1973748"/>
    <lineage>
        <taxon>Bacteria</taxon>
        <taxon>Bacteria division WOR-3</taxon>
    </lineage>
</organism>
<dbReference type="InterPro" id="IPR013647">
    <property type="entry name" value="OligopepF_N_dom"/>
</dbReference>
<dbReference type="InterPro" id="IPR011977">
    <property type="entry name" value="Pept_M3B_clade3"/>
</dbReference>
<evidence type="ECO:0000256" key="5">
    <source>
        <dbReference type="ARBA" id="ARBA00023049"/>
    </source>
</evidence>
<dbReference type="Pfam" id="PF01432">
    <property type="entry name" value="Peptidase_M3"/>
    <property type="match status" value="1"/>
</dbReference>
<comment type="caution">
    <text evidence="9">The sequence shown here is derived from an EMBL/GenBank/DDBJ whole genome shotgun (WGS) entry which is preliminary data.</text>
</comment>
<dbReference type="InterPro" id="IPR042088">
    <property type="entry name" value="OligoPept_F_C"/>
</dbReference>
<evidence type="ECO:0000256" key="3">
    <source>
        <dbReference type="ARBA" id="ARBA00022801"/>
    </source>
</evidence>
<dbReference type="PANTHER" id="PTHR11804:SF5">
    <property type="entry name" value="OLIGOENDOPEPTIDASE F"/>
    <property type="match status" value="1"/>
</dbReference>
<dbReference type="SUPFAM" id="SSF55486">
    <property type="entry name" value="Metalloproteases ('zincins'), catalytic domain"/>
    <property type="match status" value="1"/>
</dbReference>
<dbReference type="PANTHER" id="PTHR11804">
    <property type="entry name" value="PROTEASE M3 THIMET OLIGOPEPTIDASE-RELATED"/>
    <property type="match status" value="1"/>
</dbReference>